<protein>
    <submittedName>
        <fullName evidence="1">Uncharacterized protein</fullName>
    </submittedName>
</protein>
<evidence type="ECO:0000313" key="1">
    <source>
        <dbReference type="EMBL" id="EJW95537.1"/>
    </source>
</evidence>
<comment type="caution">
    <text evidence="1">The sequence shown here is derived from an EMBL/GenBank/DDBJ whole genome shotgun (WGS) entry which is preliminary data.</text>
</comment>
<reference evidence="1" key="1">
    <citation type="journal article" date="2012" name="PLoS ONE">
        <title>Gene sets for utilization of primary and secondary nutrition supplies in the distal gut of endangered iberian lynx.</title>
        <authorList>
            <person name="Alcaide M."/>
            <person name="Messina E."/>
            <person name="Richter M."/>
            <person name="Bargiela R."/>
            <person name="Peplies J."/>
            <person name="Huws S.A."/>
            <person name="Newbold C.J."/>
            <person name="Golyshin P.N."/>
            <person name="Simon M.A."/>
            <person name="Lopez G."/>
            <person name="Yakimov M.M."/>
            <person name="Ferrer M."/>
        </authorList>
    </citation>
    <scope>NUCLEOTIDE SEQUENCE</scope>
</reference>
<organism evidence="1">
    <name type="scientific">gut metagenome</name>
    <dbReference type="NCBI Taxonomy" id="749906"/>
    <lineage>
        <taxon>unclassified sequences</taxon>
        <taxon>metagenomes</taxon>
        <taxon>organismal metagenomes</taxon>
    </lineage>
</organism>
<proteinExistence type="predicted"/>
<dbReference type="AlphaFoldDB" id="J9G175"/>
<sequence length="39" mass="4420">MYKPHCRGWFHLCCSKHPDCRPAAPSLLHAPSASRSQSR</sequence>
<gene>
    <name evidence="1" type="ORF">EVA_16356</name>
</gene>
<dbReference type="EMBL" id="AMCI01005748">
    <property type="protein sequence ID" value="EJW95537.1"/>
    <property type="molecule type" value="Genomic_DNA"/>
</dbReference>
<name>J9G175_9ZZZZ</name>
<accession>J9G175</accession>